<dbReference type="RefSeq" id="WP_073184968.1">
    <property type="nucleotide sequence ID" value="NZ_FQXI01000009.1"/>
</dbReference>
<feature type="domain" description="Hemerythrin-like" evidence="1">
    <location>
        <begin position="4"/>
        <end position="139"/>
    </location>
</feature>
<evidence type="ECO:0000313" key="3">
    <source>
        <dbReference type="Proteomes" id="UP000184032"/>
    </source>
</evidence>
<protein>
    <submittedName>
        <fullName evidence="2">Hemerythrin-like domain-containing protein</fullName>
    </submittedName>
</protein>
<name>A0A1M5T4A5_9FIRM</name>
<gene>
    <name evidence="2" type="ORF">SAMN02745245_01368</name>
</gene>
<dbReference type="AlphaFoldDB" id="A0A1M5T4A5"/>
<proteinExistence type="predicted"/>
<dbReference type="GO" id="GO:0005886">
    <property type="term" value="C:plasma membrane"/>
    <property type="evidence" value="ECO:0007669"/>
    <property type="project" value="TreeGrafter"/>
</dbReference>
<keyword evidence="3" id="KW-1185">Reference proteome</keyword>
<dbReference type="STRING" id="1120995.SAMN02745245_01368"/>
<dbReference type="OrthoDB" id="9785474at2"/>
<sequence>MFTIDFLEREHAEIAKVVDRVEDECIDIVNGKEINESFFRDIVKYIRIYADATHHKKEEDILFQYMMDQLGAVAEKLIRSGMLTEHQMARYYVMELEEHLNKFEERKSDKSKIQIISNAMSYVNLLRVHIEKENGVVYPFGEKNLSEEILNKIDKEMKSRIEIEKSGEVERVKLLKRIFD</sequence>
<evidence type="ECO:0000259" key="1">
    <source>
        <dbReference type="Pfam" id="PF01814"/>
    </source>
</evidence>
<accession>A0A1M5T4A5</accession>
<evidence type="ECO:0000313" key="2">
    <source>
        <dbReference type="EMBL" id="SHH45203.1"/>
    </source>
</evidence>
<reference evidence="2 3" key="1">
    <citation type="submission" date="2016-11" db="EMBL/GenBank/DDBJ databases">
        <authorList>
            <person name="Jaros S."/>
            <person name="Januszkiewicz K."/>
            <person name="Wedrychowicz H."/>
        </authorList>
    </citation>
    <scope>NUCLEOTIDE SEQUENCE [LARGE SCALE GENOMIC DNA]</scope>
    <source>
        <strain evidence="2 3">DSM 21120</strain>
    </source>
</reference>
<dbReference type="PANTHER" id="PTHR39966:SF1">
    <property type="entry name" value="HEMERYTHRIN-LIKE DOMAIN-CONTAINING PROTEIN"/>
    <property type="match status" value="1"/>
</dbReference>
<dbReference type="PANTHER" id="PTHR39966">
    <property type="entry name" value="BLL2471 PROTEIN-RELATED"/>
    <property type="match status" value="1"/>
</dbReference>
<dbReference type="EMBL" id="FQXI01000009">
    <property type="protein sequence ID" value="SHH45203.1"/>
    <property type="molecule type" value="Genomic_DNA"/>
</dbReference>
<dbReference type="Proteomes" id="UP000184032">
    <property type="component" value="Unassembled WGS sequence"/>
</dbReference>
<dbReference type="InterPro" id="IPR012312">
    <property type="entry name" value="Hemerythrin-like"/>
</dbReference>
<organism evidence="2 3">
    <name type="scientific">Anaerosphaera aminiphila DSM 21120</name>
    <dbReference type="NCBI Taxonomy" id="1120995"/>
    <lineage>
        <taxon>Bacteria</taxon>
        <taxon>Bacillati</taxon>
        <taxon>Bacillota</taxon>
        <taxon>Tissierellia</taxon>
        <taxon>Tissierellales</taxon>
        <taxon>Peptoniphilaceae</taxon>
        <taxon>Anaerosphaera</taxon>
    </lineage>
</organism>
<dbReference type="Gene3D" id="1.20.120.520">
    <property type="entry name" value="nmb1532 protein domain like"/>
    <property type="match status" value="1"/>
</dbReference>
<dbReference type="Pfam" id="PF01814">
    <property type="entry name" value="Hemerythrin"/>
    <property type="match status" value="1"/>
</dbReference>